<dbReference type="SUPFAM" id="SSF55797">
    <property type="entry name" value="PR-1-like"/>
    <property type="match status" value="1"/>
</dbReference>
<keyword evidence="9" id="KW-1185">Reference proteome</keyword>
<protein>
    <recommendedName>
        <fullName evidence="7">SCP domain-containing protein</fullName>
    </recommendedName>
</protein>
<dbReference type="GO" id="GO:1903561">
    <property type="term" value="C:extracellular vesicle"/>
    <property type="evidence" value="ECO:0007669"/>
    <property type="project" value="UniProtKB-ARBA"/>
</dbReference>
<feature type="signal peptide" evidence="6">
    <location>
        <begin position="1"/>
        <end position="18"/>
    </location>
</feature>
<dbReference type="PRINTS" id="PR00837">
    <property type="entry name" value="V5TPXLIKE"/>
</dbReference>
<dbReference type="GO" id="GO:0009986">
    <property type="term" value="C:cell surface"/>
    <property type="evidence" value="ECO:0007669"/>
    <property type="project" value="UniProtKB-ARBA"/>
</dbReference>
<dbReference type="GeneID" id="93652437"/>
<dbReference type="Gene3D" id="3.40.33.10">
    <property type="entry name" value="CAP"/>
    <property type="match status" value="1"/>
</dbReference>
<accession>A0A8H8DAV8</accession>
<evidence type="ECO:0000259" key="7">
    <source>
        <dbReference type="SMART" id="SM00198"/>
    </source>
</evidence>
<keyword evidence="3" id="KW-0964">Secreted</keyword>
<evidence type="ECO:0000313" key="8">
    <source>
        <dbReference type="EMBL" id="KAG5418280.1"/>
    </source>
</evidence>
<evidence type="ECO:0000313" key="9">
    <source>
        <dbReference type="Proteomes" id="UP000669133"/>
    </source>
</evidence>
<dbReference type="EMBL" id="JAEOAQ010000005">
    <property type="protein sequence ID" value="KAG5418280.1"/>
    <property type="molecule type" value="Genomic_DNA"/>
</dbReference>
<sequence>MRLSALSAIAGILAATEAVPAIYTNYVTADTTHTNWVTVTTGTTTKSLTTIYGPPPGATDAATSPSTSSSSSAAVTSSSSSVPTTTAATSTSSSSSVAETSTPSSSSAAPTTSSSSSSSAAAPTTSSTSSAAAPTTSSTSSSTSSTPATSSSSNLSTPSTDSAFENEILAAHNRVRALHGVSDLTWNDTLTQYAVDYAARTFSCDNVQLVHSGGPYGENLAAGYVGGNAPVNAWYNEIKDYDFNNPGYSSATGHFTQLVWKATQQVGCAYVTCDNAWRQYTICEYSPRGNIVGTDASTGESYFEENVPRPVSGTVELQ</sequence>
<dbReference type="CDD" id="cd05384">
    <property type="entry name" value="CAP_PRY1-like"/>
    <property type="match status" value="1"/>
</dbReference>
<comment type="similarity">
    <text evidence="2">Belongs to the CRISP family.</text>
</comment>
<proteinExistence type="inferred from homology"/>
<evidence type="ECO:0000256" key="3">
    <source>
        <dbReference type="ARBA" id="ARBA00022525"/>
    </source>
</evidence>
<evidence type="ECO:0000256" key="4">
    <source>
        <dbReference type="ARBA" id="ARBA00022729"/>
    </source>
</evidence>
<gene>
    <name evidence="8" type="ORF">I9W82_003808</name>
</gene>
<dbReference type="InterPro" id="IPR014044">
    <property type="entry name" value="CAP_dom"/>
</dbReference>
<dbReference type="FunFam" id="3.40.33.10:FF:000012">
    <property type="entry name" value="Secreted protein PRY1"/>
    <property type="match status" value="1"/>
</dbReference>
<dbReference type="Pfam" id="PF00188">
    <property type="entry name" value="CAP"/>
    <property type="match status" value="1"/>
</dbReference>
<comment type="subcellular location">
    <subcellularLocation>
        <location evidence="1">Secreted</location>
    </subcellularLocation>
</comment>
<reference evidence="8 9" key="1">
    <citation type="submission" date="2020-12" db="EMBL/GenBank/DDBJ databases">
        <title>Effect of drift, selection, and recombination on the evolution of hybrid genomes in Candida yeast pathogens.</title>
        <authorList>
            <person name="Mixao V."/>
            <person name="Ksiezopolska E."/>
            <person name="Saus E."/>
            <person name="Boekhout T."/>
            <person name="Gacser A."/>
            <person name="Gabaldon T."/>
        </authorList>
    </citation>
    <scope>NUCLEOTIDE SEQUENCE [LARGE SCALE GENOMIC DNA]</scope>
    <source>
        <strain evidence="8 9">BP57</strain>
    </source>
</reference>
<dbReference type="InterPro" id="IPR018244">
    <property type="entry name" value="Allrgn_V5/Tpx1_CS"/>
</dbReference>
<dbReference type="PROSITE" id="PS01009">
    <property type="entry name" value="CRISP_1"/>
    <property type="match status" value="1"/>
</dbReference>
<keyword evidence="4 6" id="KW-0732">Signal</keyword>
<evidence type="ECO:0000256" key="1">
    <source>
        <dbReference type="ARBA" id="ARBA00004613"/>
    </source>
</evidence>
<dbReference type="AlphaFoldDB" id="A0A8H8DAV8"/>
<dbReference type="InterPro" id="IPR001283">
    <property type="entry name" value="CRISP-related"/>
</dbReference>
<feature type="chain" id="PRO_5034902062" description="SCP domain-containing protein" evidence="6">
    <location>
        <begin position="19"/>
        <end position="318"/>
    </location>
</feature>
<name>A0A8H8DAV8_9ASCO</name>
<feature type="domain" description="SCP" evidence="7">
    <location>
        <begin position="163"/>
        <end position="293"/>
    </location>
</feature>
<evidence type="ECO:0000256" key="5">
    <source>
        <dbReference type="SAM" id="MobiDB-lite"/>
    </source>
</evidence>
<dbReference type="InterPro" id="IPR035940">
    <property type="entry name" value="CAP_sf"/>
</dbReference>
<evidence type="ECO:0000256" key="6">
    <source>
        <dbReference type="SAM" id="SignalP"/>
    </source>
</evidence>
<dbReference type="PANTHER" id="PTHR10334">
    <property type="entry name" value="CYSTEINE-RICH SECRETORY PROTEIN-RELATED"/>
    <property type="match status" value="1"/>
</dbReference>
<feature type="compositionally biased region" description="Low complexity" evidence="5">
    <location>
        <begin position="58"/>
        <end position="160"/>
    </location>
</feature>
<evidence type="ECO:0000256" key="2">
    <source>
        <dbReference type="ARBA" id="ARBA00009923"/>
    </source>
</evidence>
<dbReference type="OrthoDB" id="337038at2759"/>
<feature type="region of interest" description="Disordered" evidence="5">
    <location>
        <begin position="46"/>
        <end position="160"/>
    </location>
</feature>
<dbReference type="SMART" id="SM00198">
    <property type="entry name" value="SCP"/>
    <property type="match status" value="1"/>
</dbReference>
<comment type="caution">
    <text evidence="8">The sequence shown here is derived from an EMBL/GenBank/DDBJ whole genome shotgun (WGS) entry which is preliminary data.</text>
</comment>
<organism evidence="8 9">
    <name type="scientific">Candida metapsilosis</name>
    <dbReference type="NCBI Taxonomy" id="273372"/>
    <lineage>
        <taxon>Eukaryota</taxon>
        <taxon>Fungi</taxon>
        <taxon>Dikarya</taxon>
        <taxon>Ascomycota</taxon>
        <taxon>Saccharomycotina</taxon>
        <taxon>Pichiomycetes</taxon>
        <taxon>Debaryomycetaceae</taxon>
        <taxon>Candida/Lodderomyces clade</taxon>
        <taxon>Candida</taxon>
    </lineage>
</organism>
<dbReference type="RefSeq" id="XP_067547396.1">
    <property type="nucleotide sequence ID" value="XM_067692812.1"/>
</dbReference>
<dbReference type="Proteomes" id="UP000669133">
    <property type="component" value="Unassembled WGS sequence"/>
</dbReference>